<dbReference type="Pfam" id="PF13516">
    <property type="entry name" value="LRR_6"/>
    <property type="match status" value="2"/>
</dbReference>
<keyword evidence="4" id="KW-0677">Repeat</keyword>
<keyword evidence="9" id="KW-1271">Inflammasome</keyword>
<name>A0A8T2K5Y9_9PIPI</name>
<dbReference type="InterPro" id="IPR007111">
    <property type="entry name" value="NACHT_NTPase"/>
</dbReference>
<dbReference type="OrthoDB" id="120976at2759"/>
<evidence type="ECO:0000256" key="1">
    <source>
        <dbReference type="ARBA" id="ARBA00004110"/>
    </source>
</evidence>
<protein>
    <recommendedName>
        <fullName evidence="10">NACHT domain-containing protein</fullName>
    </recommendedName>
</protein>
<dbReference type="SUPFAM" id="SSF52047">
    <property type="entry name" value="RNI-like"/>
    <property type="match status" value="1"/>
</dbReference>
<gene>
    <name evidence="11" type="ORF">GDO86_016658</name>
</gene>
<keyword evidence="3" id="KW-0963">Cytoplasm</keyword>
<evidence type="ECO:0000313" key="11">
    <source>
        <dbReference type="EMBL" id="KAG8450051.1"/>
    </source>
</evidence>
<dbReference type="Gene3D" id="3.80.10.10">
    <property type="entry name" value="Ribonuclease Inhibitor"/>
    <property type="match status" value="1"/>
</dbReference>
<dbReference type="PANTHER" id="PTHR45690">
    <property type="entry name" value="NACHT, LRR AND PYD DOMAINS-CONTAINING PROTEIN 12"/>
    <property type="match status" value="1"/>
</dbReference>
<dbReference type="EMBL" id="JAACNH010000003">
    <property type="protein sequence ID" value="KAG8450051.1"/>
    <property type="molecule type" value="Genomic_DNA"/>
</dbReference>
<evidence type="ECO:0000256" key="2">
    <source>
        <dbReference type="ARBA" id="ARBA00008665"/>
    </source>
</evidence>
<dbReference type="GO" id="GO:0005829">
    <property type="term" value="C:cytosol"/>
    <property type="evidence" value="ECO:0007669"/>
    <property type="project" value="UniProtKB-SubCell"/>
</dbReference>
<dbReference type="PANTHER" id="PTHR45690:SF19">
    <property type="entry name" value="NACHT, LRR AND PYD DOMAINS-CONTAINING PROTEIN 3"/>
    <property type="match status" value="1"/>
</dbReference>
<organism evidence="11 12">
    <name type="scientific">Hymenochirus boettgeri</name>
    <name type="common">Congo dwarf clawed frog</name>
    <dbReference type="NCBI Taxonomy" id="247094"/>
    <lineage>
        <taxon>Eukaryota</taxon>
        <taxon>Metazoa</taxon>
        <taxon>Chordata</taxon>
        <taxon>Craniata</taxon>
        <taxon>Vertebrata</taxon>
        <taxon>Euteleostomi</taxon>
        <taxon>Amphibia</taxon>
        <taxon>Batrachia</taxon>
        <taxon>Anura</taxon>
        <taxon>Pipoidea</taxon>
        <taxon>Pipidae</taxon>
        <taxon>Pipinae</taxon>
        <taxon>Hymenochirus</taxon>
    </lineage>
</organism>
<comment type="similarity">
    <text evidence="2">Belongs to the NLRP family.</text>
</comment>
<dbReference type="InterPro" id="IPR027417">
    <property type="entry name" value="P-loop_NTPase"/>
</dbReference>
<dbReference type="GO" id="GO:0005524">
    <property type="term" value="F:ATP binding"/>
    <property type="evidence" value="ECO:0007669"/>
    <property type="project" value="UniProtKB-KW"/>
</dbReference>
<dbReference type="SUPFAM" id="SSF52540">
    <property type="entry name" value="P-loop containing nucleoside triphosphate hydrolases"/>
    <property type="match status" value="1"/>
</dbReference>
<evidence type="ECO:0000256" key="7">
    <source>
        <dbReference type="ARBA" id="ARBA00022843"/>
    </source>
</evidence>
<evidence type="ECO:0000256" key="9">
    <source>
        <dbReference type="ARBA" id="ARBA00023233"/>
    </source>
</evidence>
<evidence type="ECO:0000256" key="5">
    <source>
        <dbReference type="ARBA" id="ARBA00022741"/>
    </source>
</evidence>
<dbReference type="PROSITE" id="PS50837">
    <property type="entry name" value="NACHT"/>
    <property type="match status" value="1"/>
</dbReference>
<evidence type="ECO:0000313" key="12">
    <source>
        <dbReference type="Proteomes" id="UP000812440"/>
    </source>
</evidence>
<feature type="domain" description="NACHT" evidence="10">
    <location>
        <begin position="241"/>
        <end position="373"/>
    </location>
</feature>
<evidence type="ECO:0000256" key="4">
    <source>
        <dbReference type="ARBA" id="ARBA00022737"/>
    </source>
</evidence>
<dbReference type="Pfam" id="PF05729">
    <property type="entry name" value="NACHT"/>
    <property type="match status" value="1"/>
</dbReference>
<comment type="subcellular location">
    <subcellularLocation>
        <location evidence="1">Inflammasome</location>
    </subcellularLocation>
</comment>
<reference evidence="11" key="1">
    <citation type="thesis" date="2020" institute="ProQuest LLC" country="789 East Eisenhower Parkway, Ann Arbor, MI, USA">
        <title>Comparative Genomics and Chromosome Evolution.</title>
        <authorList>
            <person name="Mudd A.B."/>
        </authorList>
    </citation>
    <scope>NUCLEOTIDE SEQUENCE</scope>
    <source>
        <strain evidence="11">Female2</strain>
        <tissue evidence="11">Blood</tissue>
    </source>
</reference>
<dbReference type="InterPro" id="IPR041267">
    <property type="entry name" value="NLRP_HD2"/>
</dbReference>
<evidence type="ECO:0000259" key="10">
    <source>
        <dbReference type="PROSITE" id="PS50837"/>
    </source>
</evidence>
<evidence type="ECO:0000256" key="3">
    <source>
        <dbReference type="ARBA" id="ARBA00022490"/>
    </source>
</evidence>
<keyword evidence="8" id="KW-0395">Inflammatory response</keyword>
<dbReference type="InterPro" id="IPR050637">
    <property type="entry name" value="NLRP_innate_immun_reg"/>
</dbReference>
<keyword evidence="5" id="KW-0547">Nucleotide-binding</keyword>
<dbReference type="Pfam" id="PF17776">
    <property type="entry name" value="NLRC4_HD2"/>
    <property type="match status" value="1"/>
</dbReference>
<dbReference type="InterPro" id="IPR001611">
    <property type="entry name" value="Leu-rich_rpt"/>
</dbReference>
<dbReference type="SMART" id="SM00368">
    <property type="entry name" value="LRR_RI"/>
    <property type="match status" value="3"/>
</dbReference>
<dbReference type="Gene3D" id="3.40.50.300">
    <property type="entry name" value="P-loop containing nucleotide triphosphate hydrolases"/>
    <property type="match status" value="1"/>
</dbReference>
<keyword evidence="6" id="KW-0067">ATP-binding</keyword>
<sequence>MDTSCERIVTEDDIQKFRQHLNQYEDCQLNLFFKYFWDEAKYIIESLDAQSILRELNFRNICRNQDYMSIIKECGISAFTDMLLQDILDHGRDAMLGFWESLYYLQNDYPHPNLLAMLGELQTGIELEKQINIDKFGYDLQDDLKVCQTQHKGYLERITENLTEHTVPELRLPGQREFPISERYLDLIVVSNQQLRNRSENEVVTTGGIHEHHMYKAQSNLERIALNRLFRWCHRSEREPKVVLVTGVPGVGKTTLVQKFVYDWSCGQLYQRFNFVFFFKFRNLDLMKELNLAKLISDEYPYLYSKCEGIFRDPEKLLFIFDGLDERTKNVDFDFTHLCSDPLAMENLWVIISSLVKQTLLKGCSVLITSRPNKLATTETQVFHRLSEIMGFFPRQREMYFMNFYRDNVMANKAFTYVRENGILYTFCYIPSYCWIICTVLALCFKKHEKNNAKIKELFPQTVTQLFAMYVDHILTNHSINQSPVEDVKKVMTSMGWLAEYGVMDSRCTFDNEHFASFNVNISSSLLSSFMVESVHPGHVTYSFTHLTIQEFCSALVHYLDYNSEKLQNVLEKAKYFEDDGHYEIFLRFMSGLSDTFTRSLLRRHLGNTSSEAARIILLFLQTSISREVQEGGLYLDKRKTLNMFACLTESRNPELVCSALGANTNFDFADFHLAPLDCTVLKFIIECCKETELLDVSSGFIESEGLERLTPALHTVKDLRLINNNLQDKDMEFIYQILTHPSCRIEKLNLKINGLTESCCCPLAVAISENKSMRELDLSKNKLAGEGFSLLLEVLSNPHCRIENLGLQEIKLSPEYASSLFSLTNNKNLTHLNISSNFFADVGYPNIQNLILKHPSLKEIRVGMNDFSQQNEQNLQRLKTNVKIIL</sequence>
<dbReference type="Proteomes" id="UP000812440">
    <property type="component" value="Chromosome 8_10"/>
</dbReference>
<dbReference type="InterPro" id="IPR032675">
    <property type="entry name" value="LRR_dom_sf"/>
</dbReference>
<evidence type="ECO:0000256" key="8">
    <source>
        <dbReference type="ARBA" id="ARBA00023198"/>
    </source>
</evidence>
<comment type="caution">
    <text evidence="11">The sequence shown here is derived from an EMBL/GenBank/DDBJ whole genome shotgun (WGS) entry which is preliminary data.</text>
</comment>
<keyword evidence="12" id="KW-1185">Reference proteome</keyword>
<dbReference type="AlphaFoldDB" id="A0A8T2K5Y9"/>
<accession>A0A8T2K5Y9</accession>
<evidence type="ECO:0000256" key="6">
    <source>
        <dbReference type="ARBA" id="ARBA00022840"/>
    </source>
</evidence>
<keyword evidence="7" id="KW-0832">Ubl conjugation</keyword>
<proteinExistence type="inferred from homology"/>